<organism evidence="1 2">
    <name type="scientific">Lynx pardinus</name>
    <name type="common">Iberian lynx</name>
    <name type="synonym">Felis pardina</name>
    <dbReference type="NCBI Taxonomy" id="191816"/>
    <lineage>
        <taxon>Eukaryota</taxon>
        <taxon>Metazoa</taxon>
        <taxon>Chordata</taxon>
        <taxon>Craniata</taxon>
        <taxon>Vertebrata</taxon>
        <taxon>Euteleostomi</taxon>
        <taxon>Mammalia</taxon>
        <taxon>Eutheria</taxon>
        <taxon>Laurasiatheria</taxon>
        <taxon>Carnivora</taxon>
        <taxon>Feliformia</taxon>
        <taxon>Felidae</taxon>
        <taxon>Felinae</taxon>
        <taxon>Lynx</taxon>
    </lineage>
</organism>
<protein>
    <submittedName>
        <fullName evidence="1">Uncharacterized protein</fullName>
    </submittedName>
</protein>
<gene>
    <name evidence="1" type="ORF">LYPA_23C009011</name>
</gene>
<reference evidence="1 2" key="1">
    <citation type="submission" date="2019-01" db="EMBL/GenBank/DDBJ databases">
        <authorList>
            <person name="Alioto T."/>
            <person name="Alioto T."/>
        </authorList>
    </citation>
    <scope>NUCLEOTIDE SEQUENCE [LARGE SCALE GENOMIC DNA]</scope>
</reference>
<accession>A0A485MBU3</accession>
<sequence>MAECRLHPGTPAGPCCCRCPKTQPGASPSQKMFAIQCSSSVSGVMENPTTHVAPGFTLNDLAPTPANVAAFQALLGP</sequence>
<dbReference type="AlphaFoldDB" id="A0A485MBU3"/>
<name>A0A485MBU3_LYNPA</name>
<dbReference type="Proteomes" id="UP000386466">
    <property type="component" value="Unassembled WGS sequence"/>
</dbReference>
<proteinExistence type="predicted"/>
<dbReference type="EMBL" id="CAAGRJ010000670">
    <property type="protein sequence ID" value="VFV18230.1"/>
    <property type="molecule type" value="Genomic_DNA"/>
</dbReference>
<evidence type="ECO:0000313" key="2">
    <source>
        <dbReference type="Proteomes" id="UP000386466"/>
    </source>
</evidence>
<keyword evidence="2" id="KW-1185">Reference proteome</keyword>
<feature type="non-terminal residue" evidence="1">
    <location>
        <position position="77"/>
    </location>
</feature>
<evidence type="ECO:0000313" key="1">
    <source>
        <dbReference type="EMBL" id="VFV18230.1"/>
    </source>
</evidence>